<evidence type="ECO:0000256" key="4">
    <source>
        <dbReference type="ARBA" id="ARBA00022927"/>
    </source>
</evidence>
<evidence type="ECO:0000256" key="8">
    <source>
        <dbReference type="SAM" id="Phobius"/>
    </source>
</evidence>
<feature type="transmembrane region" description="Helical" evidence="8">
    <location>
        <begin position="305"/>
        <end position="325"/>
    </location>
</feature>
<keyword evidence="6" id="KW-0811">Translocation</keyword>
<feature type="transmembrane region" description="Helical" evidence="8">
    <location>
        <begin position="680"/>
        <end position="699"/>
    </location>
</feature>
<evidence type="ECO:0008006" key="11">
    <source>
        <dbReference type="Google" id="ProtNLM"/>
    </source>
</evidence>
<feature type="transmembrane region" description="Helical" evidence="8">
    <location>
        <begin position="626"/>
        <end position="648"/>
    </location>
</feature>
<organism evidence="9 10">
    <name type="scientific">Candidatus Scatoplasma merdavium</name>
    <dbReference type="NCBI Taxonomy" id="2840932"/>
    <lineage>
        <taxon>Bacteria</taxon>
        <taxon>Bacillati</taxon>
        <taxon>Bacillota</taxon>
        <taxon>Bacilli</taxon>
        <taxon>Bacillales</taxon>
        <taxon>Candidatus Scatoplasma</taxon>
    </lineage>
</organism>
<proteinExistence type="predicted"/>
<dbReference type="EMBL" id="JADING010000043">
    <property type="protein sequence ID" value="MBO8414130.1"/>
    <property type="molecule type" value="Genomic_DNA"/>
</dbReference>
<dbReference type="SUPFAM" id="SSF82866">
    <property type="entry name" value="Multidrug efflux transporter AcrB transmembrane domain"/>
    <property type="match status" value="2"/>
</dbReference>
<name>A0A9D9GSH7_9BACL</name>
<feature type="transmembrane region" description="Helical" evidence="8">
    <location>
        <begin position="733"/>
        <end position="754"/>
    </location>
</feature>
<evidence type="ECO:0000256" key="1">
    <source>
        <dbReference type="ARBA" id="ARBA00022448"/>
    </source>
</evidence>
<feature type="transmembrane region" description="Helical" evidence="8">
    <location>
        <begin position="276"/>
        <end position="298"/>
    </location>
</feature>
<dbReference type="PANTHER" id="PTHR30081">
    <property type="entry name" value="PROTEIN-EXPORT MEMBRANE PROTEIN SEC"/>
    <property type="match status" value="1"/>
</dbReference>
<evidence type="ECO:0000256" key="7">
    <source>
        <dbReference type="ARBA" id="ARBA00023136"/>
    </source>
</evidence>
<keyword evidence="2" id="KW-1003">Cell membrane</keyword>
<sequence length="822" mass="91075">MRRLLAYISMVLSLLVVVLFNAQSVYLSNNLGLEYQGGREAVLQFTKRDDGADINVDELSKTLSQRLDLAGASDYRIEVVGDSTEQVQMRVKLPGRDQNEFENIMRIVKANTNLTFTNANNDEIDGATLLGSQDEPMILNYSGVTPQPYFVIGDIEAYNNFIANNENIADEEVKNNIYVWENKLESDTYELAFGDDPLESVTSKVIATLTIDDYTFDEANNRGLISVSTLEDGSAFSIASARSYVNARNAQDYNCTVEYLYDNSIPASMPSQAQNLAIIGGAVGLGLILLALCLLYGLSGFSAGLALSVMVLFTLLVGNFVGFLFTPSSVSAIYLSLAIGSGIICFAFEKVKLEAKRGKALNKAHFEGFRKATKMNWGINLTVFALSLIVFFIGQAGLKSFGGFMTLGAIFNVLASFYLTKWMTYCLVNSSKLTSHLKLVGLAHVENSYKEKIVEKLSISKDKLKKRNIASAVTLGVIGLLSLGTFLGFGLTGNLYNNTDSYSSGYRVDITYKTERSIQDDDTFLDFQDFLDNVTASGEDIGFDASDVVSSTFNRFETVETDYAETYTTYISFALDHALETGQRDALINYVTAGFGDLAMIPGIYQEDTNCTYNITESGNIQHMNFYYYLEAGMVVCFAILIYLLFFGIYAAMQVGLVLAGELGLGLSIVTLFQLPFTSYTLFGIILALIVTSIIYLPIYSRFRELKKDGKNKYPTEDMRIAYMDEAYKNSSISTFIGMLAALIMFVLTIAFIGTEMLTASIVGIVLVVFAFIYYIFFAPYNYIGLRRKIHFKPIKIQRKKKKPVVTNTNEPMETIIPGIND</sequence>
<dbReference type="Gene3D" id="3.30.70.3400">
    <property type="match status" value="1"/>
</dbReference>
<reference evidence="9" key="2">
    <citation type="journal article" date="2021" name="PeerJ">
        <title>Extensive microbial diversity within the chicken gut microbiome revealed by metagenomics and culture.</title>
        <authorList>
            <person name="Gilroy R."/>
            <person name="Ravi A."/>
            <person name="Getino M."/>
            <person name="Pursley I."/>
            <person name="Horton D.L."/>
            <person name="Alikhan N.F."/>
            <person name="Baker D."/>
            <person name="Gharbi K."/>
            <person name="Hall N."/>
            <person name="Watson M."/>
            <person name="Adriaenssens E.M."/>
            <person name="Foster-Nyarko E."/>
            <person name="Jarju S."/>
            <person name="Secka A."/>
            <person name="Antonio M."/>
            <person name="Oren A."/>
            <person name="Chaudhuri R.R."/>
            <person name="La Ragione R."/>
            <person name="Hildebrand F."/>
            <person name="Pallen M.J."/>
        </authorList>
    </citation>
    <scope>NUCLEOTIDE SEQUENCE</scope>
    <source>
        <strain evidence="9">1748</strain>
    </source>
</reference>
<keyword evidence="1" id="KW-0813">Transport</keyword>
<feature type="transmembrane region" description="Helical" evidence="8">
    <location>
        <begin position="404"/>
        <end position="428"/>
    </location>
</feature>
<gene>
    <name evidence="9" type="ORF">IAC78_01435</name>
</gene>
<keyword evidence="3 8" id="KW-0812">Transmembrane</keyword>
<accession>A0A9D9GSH7</accession>
<feature type="transmembrane region" description="Helical" evidence="8">
    <location>
        <begin position="331"/>
        <end position="348"/>
    </location>
</feature>
<comment type="caution">
    <text evidence="9">The sequence shown here is derived from an EMBL/GenBank/DDBJ whole genome shotgun (WGS) entry which is preliminary data.</text>
</comment>
<reference evidence="9" key="1">
    <citation type="submission" date="2020-10" db="EMBL/GenBank/DDBJ databases">
        <authorList>
            <person name="Gilroy R."/>
        </authorList>
    </citation>
    <scope>NUCLEOTIDE SEQUENCE</scope>
    <source>
        <strain evidence="9">1748</strain>
    </source>
</reference>
<evidence type="ECO:0000256" key="2">
    <source>
        <dbReference type="ARBA" id="ARBA00022475"/>
    </source>
</evidence>
<dbReference type="GO" id="GO:0005886">
    <property type="term" value="C:plasma membrane"/>
    <property type="evidence" value="ECO:0007669"/>
    <property type="project" value="TreeGrafter"/>
</dbReference>
<feature type="transmembrane region" description="Helical" evidence="8">
    <location>
        <begin position="655"/>
        <end position="674"/>
    </location>
</feature>
<feature type="transmembrane region" description="Helical" evidence="8">
    <location>
        <begin position="760"/>
        <end position="784"/>
    </location>
</feature>
<feature type="transmembrane region" description="Helical" evidence="8">
    <location>
        <begin position="377"/>
        <end position="398"/>
    </location>
</feature>
<dbReference type="Proteomes" id="UP000823629">
    <property type="component" value="Unassembled WGS sequence"/>
</dbReference>
<dbReference type="PANTHER" id="PTHR30081:SF1">
    <property type="entry name" value="PROTEIN TRANSLOCASE SUBUNIT SECD"/>
    <property type="match status" value="1"/>
</dbReference>
<evidence type="ECO:0000313" key="9">
    <source>
        <dbReference type="EMBL" id="MBO8414130.1"/>
    </source>
</evidence>
<keyword evidence="7 8" id="KW-0472">Membrane</keyword>
<evidence type="ECO:0000313" key="10">
    <source>
        <dbReference type="Proteomes" id="UP000823629"/>
    </source>
</evidence>
<evidence type="ECO:0000256" key="3">
    <source>
        <dbReference type="ARBA" id="ARBA00022692"/>
    </source>
</evidence>
<dbReference type="Gene3D" id="1.20.1640.10">
    <property type="entry name" value="Multidrug efflux transporter AcrB transmembrane domain"/>
    <property type="match status" value="2"/>
</dbReference>
<dbReference type="SUPFAM" id="SSF51126">
    <property type="entry name" value="Pectin lyase-like"/>
    <property type="match status" value="1"/>
</dbReference>
<dbReference type="InterPro" id="IPR022813">
    <property type="entry name" value="SecD/SecF_arch_bac"/>
</dbReference>
<protein>
    <recommendedName>
        <fullName evidence="11">Protein translocase subunit SecDF</fullName>
    </recommendedName>
</protein>
<evidence type="ECO:0000256" key="5">
    <source>
        <dbReference type="ARBA" id="ARBA00022989"/>
    </source>
</evidence>
<dbReference type="GO" id="GO:0015031">
    <property type="term" value="P:protein transport"/>
    <property type="evidence" value="ECO:0007669"/>
    <property type="project" value="UniProtKB-KW"/>
</dbReference>
<evidence type="ECO:0000256" key="6">
    <source>
        <dbReference type="ARBA" id="ARBA00023010"/>
    </source>
</evidence>
<feature type="transmembrane region" description="Helical" evidence="8">
    <location>
        <begin position="469"/>
        <end position="491"/>
    </location>
</feature>
<dbReference type="InterPro" id="IPR011050">
    <property type="entry name" value="Pectin_lyase_fold/virulence"/>
</dbReference>
<keyword evidence="5 8" id="KW-1133">Transmembrane helix</keyword>
<keyword evidence="4" id="KW-0653">Protein transport</keyword>
<dbReference type="AlphaFoldDB" id="A0A9D9GSH7"/>